<reference evidence="2" key="1">
    <citation type="submission" date="2014-07" db="EMBL/GenBank/DDBJ databases">
        <authorList>
            <person name="Urmite Genomes Urmite Genomes"/>
        </authorList>
    </citation>
    <scope>NUCLEOTIDE SEQUENCE</scope>
    <source>
        <strain evidence="2">13S34_air</strain>
    </source>
</reference>
<evidence type="ECO:0008006" key="3">
    <source>
        <dbReference type="Google" id="ProtNLM"/>
    </source>
</evidence>
<evidence type="ECO:0000313" key="2">
    <source>
        <dbReference type="EMBL" id="CEA03441.1"/>
    </source>
</evidence>
<organism evidence="2">
    <name type="scientific">Metalysinibacillus saudimassiliensis</name>
    <dbReference type="NCBI Taxonomy" id="1461583"/>
    <lineage>
        <taxon>Bacteria</taxon>
        <taxon>Bacillati</taxon>
        <taxon>Bacillota</taxon>
        <taxon>Bacilli</taxon>
        <taxon>Bacillales</taxon>
        <taxon>Caryophanaceae</taxon>
        <taxon>Metalysinibacillus</taxon>
    </lineage>
</organism>
<dbReference type="EMBL" id="LN483075">
    <property type="protein sequence ID" value="CEA03441.1"/>
    <property type="molecule type" value="Genomic_DNA"/>
</dbReference>
<keyword evidence="1" id="KW-0732">Signal</keyword>
<dbReference type="PATRIC" id="fig|1461583.4.peg.1507"/>
<protein>
    <recommendedName>
        <fullName evidence="3">Lipoprotein</fullName>
    </recommendedName>
</protein>
<proteinExistence type="predicted"/>
<name>A0A078MFF9_9BACL</name>
<sequence>MKKVYACIGVATVLLLSACNEAAEVEEEPMAEAVTSSEEDIHDQREQIKSQLQQDILLPNPTVAKGNYLATTVSDNGHVAQITYYESDRPYVINDDTILAEAKLLARLKVTSFVSEAEVKKLVGHQDYTQAGGKPIQLNKSITAYQDAGAGSVFTGWNEGNWAMSVRALTANSEKGVTLAKEIVDYLDTHLLPPPVVGLLHADAEGGDNQVITWQMDHQLYHLEGNDIMTLLAVATSATQ</sequence>
<accession>A0A078MFF9</accession>
<feature type="chain" id="PRO_5039243403" description="Lipoprotein" evidence="1">
    <location>
        <begin position="23"/>
        <end position="240"/>
    </location>
</feature>
<gene>
    <name evidence="2" type="ORF">BN1050_01567</name>
</gene>
<dbReference type="AlphaFoldDB" id="A0A078MFF9"/>
<dbReference type="PROSITE" id="PS51257">
    <property type="entry name" value="PROKAR_LIPOPROTEIN"/>
    <property type="match status" value="1"/>
</dbReference>
<dbReference type="HOGENOM" id="CLU_077106_0_0_9"/>
<evidence type="ECO:0000256" key="1">
    <source>
        <dbReference type="SAM" id="SignalP"/>
    </source>
</evidence>
<feature type="signal peptide" evidence="1">
    <location>
        <begin position="1"/>
        <end position="22"/>
    </location>
</feature>